<keyword evidence="2" id="KW-1185">Reference proteome</keyword>
<comment type="caution">
    <text evidence="1">The sequence shown here is derived from an EMBL/GenBank/DDBJ whole genome shotgun (WGS) entry which is preliminary data.</text>
</comment>
<evidence type="ECO:0008006" key="3">
    <source>
        <dbReference type="Google" id="ProtNLM"/>
    </source>
</evidence>
<dbReference type="Proteomes" id="UP000215483">
    <property type="component" value="Unassembled WGS sequence"/>
</dbReference>
<organism evidence="1 2">
    <name type="scientific">Streptomyces diastatochromogenes</name>
    <dbReference type="NCBI Taxonomy" id="42236"/>
    <lineage>
        <taxon>Bacteria</taxon>
        <taxon>Bacillati</taxon>
        <taxon>Actinomycetota</taxon>
        <taxon>Actinomycetes</taxon>
        <taxon>Kitasatosporales</taxon>
        <taxon>Streptomycetaceae</taxon>
        <taxon>Streptomyces</taxon>
    </lineage>
</organism>
<dbReference type="AlphaFoldDB" id="A0A233S820"/>
<reference evidence="1 2" key="1">
    <citation type="submission" date="2016-07" db="EMBL/GenBank/DDBJ databases">
        <title>Draft genome of Streptomyces diastatochromogenes.</title>
        <authorList>
            <person name="Podduturi R."/>
            <person name="Lukassen M.B."/>
            <person name="Clausen N."/>
            <person name="Nielsen J.L."/>
            <person name="Jorgensen N.O."/>
        </authorList>
    </citation>
    <scope>NUCLEOTIDE SEQUENCE [LARGE SCALE GENOMIC DNA]</scope>
    <source>
        <strain evidence="1 2">DSM 40608</strain>
    </source>
</reference>
<evidence type="ECO:0000313" key="1">
    <source>
        <dbReference type="EMBL" id="OXY91744.1"/>
    </source>
</evidence>
<name>A0A233S820_STRDA</name>
<proteinExistence type="predicted"/>
<gene>
    <name evidence="1" type="ORF">BEK98_28980</name>
</gene>
<dbReference type="EMBL" id="MCGQ01000027">
    <property type="protein sequence ID" value="OXY91744.1"/>
    <property type="molecule type" value="Genomic_DNA"/>
</dbReference>
<dbReference type="Gene3D" id="3.40.190.10">
    <property type="entry name" value="Periplasmic binding protein-like II"/>
    <property type="match status" value="2"/>
</dbReference>
<protein>
    <recommendedName>
        <fullName evidence="3">Sugar ABC transporter substrate-binding protein</fullName>
    </recommendedName>
</protein>
<sequence length="80" mass="8400">MRVSCTRSVEPAAALLRHPGMHEQPWAGVSYIGIPEYSGLGDRVSAEISAAIAGQQSVDQAPADAQLFSEDVVKGGGYQN</sequence>
<accession>A0A233S820</accession>
<evidence type="ECO:0000313" key="2">
    <source>
        <dbReference type="Proteomes" id="UP000215483"/>
    </source>
</evidence>